<dbReference type="GO" id="GO:0005829">
    <property type="term" value="C:cytosol"/>
    <property type="evidence" value="ECO:0007669"/>
    <property type="project" value="TreeGrafter"/>
</dbReference>
<dbReference type="Gene3D" id="3.20.20.80">
    <property type="entry name" value="Glycosidases"/>
    <property type="match status" value="1"/>
</dbReference>
<proteinExistence type="inferred from homology"/>
<dbReference type="EMBL" id="CP046276">
    <property type="protein sequence ID" value="QGS52275.1"/>
    <property type="molecule type" value="Genomic_DNA"/>
</dbReference>
<evidence type="ECO:0000256" key="4">
    <source>
        <dbReference type="RuleBase" id="RU003690"/>
    </source>
</evidence>
<dbReference type="AlphaFoldDB" id="A0A6I6CBE7"/>
<dbReference type="GO" id="GO:0008422">
    <property type="term" value="F:beta-glucosidase activity"/>
    <property type="evidence" value="ECO:0007669"/>
    <property type="project" value="TreeGrafter"/>
</dbReference>
<organism evidence="5 6">
    <name type="scientific">Spiroplasma tabanidicola</name>
    <dbReference type="NCBI Taxonomy" id="324079"/>
    <lineage>
        <taxon>Bacteria</taxon>
        <taxon>Bacillati</taxon>
        <taxon>Mycoplasmatota</taxon>
        <taxon>Mollicutes</taxon>
        <taxon>Entomoplasmatales</taxon>
        <taxon>Spiroplasmataceae</taxon>
        <taxon>Spiroplasma</taxon>
    </lineage>
</organism>
<name>A0A6I6CBE7_9MOLU</name>
<dbReference type="GO" id="GO:0016052">
    <property type="term" value="P:carbohydrate catabolic process"/>
    <property type="evidence" value="ECO:0007669"/>
    <property type="project" value="TreeGrafter"/>
</dbReference>
<keyword evidence="2" id="KW-0378">Hydrolase</keyword>
<dbReference type="Pfam" id="PF00232">
    <property type="entry name" value="Glyco_hydro_1"/>
    <property type="match status" value="1"/>
</dbReference>
<dbReference type="InterPro" id="IPR001360">
    <property type="entry name" value="Glyco_hydro_1"/>
</dbReference>
<evidence type="ECO:0000313" key="5">
    <source>
        <dbReference type="EMBL" id="QGS52275.1"/>
    </source>
</evidence>
<evidence type="ECO:0000313" key="6">
    <source>
        <dbReference type="Proteomes" id="UP000424468"/>
    </source>
</evidence>
<evidence type="ECO:0000256" key="3">
    <source>
        <dbReference type="ARBA" id="ARBA00023295"/>
    </source>
</evidence>
<evidence type="ECO:0000256" key="2">
    <source>
        <dbReference type="ARBA" id="ARBA00022801"/>
    </source>
</evidence>
<keyword evidence="6" id="KW-1185">Reference proteome</keyword>
<reference evidence="5 6" key="1">
    <citation type="submission" date="2019-11" db="EMBL/GenBank/DDBJ databases">
        <title>Complete genome sequence of Spiroplasma tabanidicola TAUS-1 (DSM 22603).</title>
        <authorList>
            <person name="Huang C.-T."/>
            <person name="Lin Y.-C."/>
            <person name="Kuo C.-H."/>
        </authorList>
    </citation>
    <scope>NUCLEOTIDE SEQUENCE [LARGE SCALE GENOMIC DNA]</scope>
    <source>
        <strain evidence="5 6">TAUS-1</strain>
    </source>
</reference>
<dbReference type="InterPro" id="IPR017853">
    <property type="entry name" value="GH"/>
</dbReference>
<dbReference type="RefSeq" id="WP_211360452.1">
    <property type="nucleotide sequence ID" value="NZ_CP046276.1"/>
</dbReference>
<keyword evidence="3" id="KW-0326">Glycosidase</keyword>
<dbReference type="FunFam" id="3.20.20.80:FF:000004">
    <property type="entry name" value="Beta-glucosidase 6-phospho-beta-glucosidase"/>
    <property type="match status" value="1"/>
</dbReference>
<evidence type="ECO:0000256" key="1">
    <source>
        <dbReference type="ARBA" id="ARBA00010838"/>
    </source>
</evidence>
<dbReference type="PANTHER" id="PTHR10353">
    <property type="entry name" value="GLYCOSYL HYDROLASE"/>
    <property type="match status" value="1"/>
</dbReference>
<dbReference type="Proteomes" id="UP000424468">
    <property type="component" value="Chromosome"/>
</dbReference>
<dbReference type="PRINTS" id="PR00131">
    <property type="entry name" value="GLHYDRLASE1"/>
</dbReference>
<comment type="similarity">
    <text evidence="1 4">Belongs to the glycosyl hydrolase 1 family.</text>
</comment>
<sequence length="456" mass="54326">MIKFPKEFIFGVSLSGPQTEGWDGKNKYSVMDYWYKQNKNDFFNCVGPDVTSNFYYDYKEKLKWIDEIGLEIYRTSIQWTRLLDDFETLTINEDGYNFYLNYFKEIKKRNIILVVNLHHFDTPQEILEQGGWENKKTIELFLGFAKKCFELFGDIVDEWTTFNEPLADVDAKYLYAWHYPKISDFKRSIQVFINMIIAHAKVVVYFKEHFKNKKISIILNVTPAYPRSNSKEDLKAAEFKNMLITNSQLDLVLKGIVSKDLIIFLQKNNLMPDVKDEEFAFIKKAKIDYLSLNYYQPSRVKAKESVKEDDELMPESFYDVYDWPEKRINPYRGWEIYPEGIYDIAMLIKNKYDNFPWIISENGMGVEDELRFEKENMIMDDYRIEFIEEHLSYLKKAIDEGANCFGYSLWTFIDCWSWANAYKNRYGIVEYDLNSKKTKIKKSGLYFKNLIDVKKA</sequence>
<dbReference type="PANTHER" id="PTHR10353:SF139">
    <property type="entry name" value="6-PHOSPHO-BETA-GLUCOSIDASE GMUD"/>
    <property type="match status" value="1"/>
</dbReference>
<dbReference type="SUPFAM" id="SSF51445">
    <property type="entry name" value="(Trans)glycosidases"/>
    <property type="match status" value="1"/>
</dbReference>
<protein>
    <submittedName>
        <fullName evidence="5">6-phospho-beta-glucosidase</fullName>
    </submittedName>
</protein>
<gene>
    <name evidence="5" type="ORF">STABA_v1c09220</name>
</gene>
<dbReference type="KEGG" id="stab:STABA_v1c09220"/>
<accession>A0A6I6CBE7</accession>